<accession>A0A8J3Z8M8</accession>
<gene>
    <name evidence="2" type="ORF">Vau01_065880</name>
</gene>
<dbReference type="Gene3D" id="2.120.10.30">
    <property type="entry name" value="TolB, C-terminal domain"/>
    <property type="match status" value="1"/>
</dbReference>
<reference evidence="2" key="1">
    <citation type="submission" date="2021-01" db="EMBL/GenBank/DDBJ databases">
        <title>Whole genome shotgun sequence of Virgisporangium aurantiacum NBRC 16421.</title>
        <authorList>
            <person name="Komaki H."/>
            <person name="Tamura T."/>
        </authorList>
    </citation>
    <scope>NUCLEOTIDE SEQUENCE</scope>
    <source>
        <strain evidence="2">NBRC 16421</strain>
    </source>
</reference>
<keyword evidence="1" id="KW-0732">Signal</keyword>
<evidence type="ECO:0000256" key="1">
    <source>
        <dbReference type="SAM" id="SignalP"/>
    </source>
</evidence>
<protein>
    <recommendedName>
        <fullName evidence="4">Sugar lactone lactonase YvrE</fullName>
    </recommendedName>
</protein>
<proteinExistence type="predicted"/>
<evidence type="ECO:0000313" key="3">
    <source>
        <dbReference type="Proteomes" id="UP000612585"/>
    </source>
</evidence>
<dbReference type="RefSeq" id="WP_204000723.1">
    <property type="nucleotide sequence ID" value="NZ_BOPG01000044.1"/>
</dbReference>
<dbReference type="AlphaFoldDB" id="A0A8J3Z8M8"/>
<name>A0A8J3Z8M8_9ACTN</name>
<dbReference type="EMBL" id="BOPG01000044">
    <property type="protein sequence ID" value="GIJ59072.1"/>
    <property type="molecule type" value="Genomic_DNA"/>
</dbReference>
<dbReference type="SUPFAM" id="SSF63829">
    <property type="entry name" value="Calcium-dependent phosphotriesterase"/>
    <property type="match status" value="1"/>
</dbReference>
<evidence type="ECO:0000313" key="2">
    <source>
        <dbReference type="EMBL" id="GIJ59072.1"/>
    </source>
</evidence>
<keyword evidence="3" id="KW-1185">Reference proteome</keyword>
<comment type="caution">
    <text evidence="2">The sequence shown here is derived from an EMBL/GenBank/DDBJ whole genome shotgun (WGS) entry which is preliminary data.</text>
</comment>
<evidence type="ECO:0008006" key="4">
    <source>
        <dbReference type="Google" id="ProtNLM"/>
    </source>
</evidence>
<feature type="chain" id="PRO_5035252250" description="Sugar lactone lactonase YvrE" evidence="1">
    <location>
        <begin position="28"/>
        <end position="333"/>
    </location>
</feature>
<sequence length="333" mass="34742">MKKRLGAAVAALGIGLAALAGVPSASAAEQVAGVEAARPPATLVVPGDAYYPESITAAANGDLYVASITTGQVVVFRSGVWAAETFIPVGVNLGTAGVLFDDARKVLWTCDIDLSFQQPTKLNAFNLKGDLVASYTVPDRGVCADIVLVRGAVFITDTVDPTVQPALPGRILRLTTPSSTSAEGGTLSVWSADQAFTYPTGGLQINGIAYDGKSAIYTTNYSAGTLVRVGIAADGSALEASKVPIPRLLQNPDGIRMLDANRLLVTENPGALNVIDVRTGRITQVGTFDQPTSVVRSGAYLWVAEGQVLRLQQGQPPNLPFKIQRAPVPITDL</sequence>
<feature type="signal peptide" evidence="1">
    <location>
        <begin position="1"/>
        <end position="27"/>
    </location>
</feature>
<dbReference type="Proteomes" id="UP000612585">
    <property type="component" value="Unassembled WGS sequence"/>
</dbReference>
<dbReference type="InterPro" id="IPR011042">
    <property type="entry name" value="6-blade_b-propeller_TolB-like"/>
</dbReference>
<organism evidence="2 3">
    <name type="scientific">Virgisporangium aurantiacum</name>
    <dbReference type="NCBI Taxonomy" id="175570"/>
    <lineage>
        <taxon>Bacteria</taxon>
        <taxon>Bacillati</taxon>
        <taxon>Actinomycetota</taxon>
        <taxon>Actinomycetes</taxon>
        <taxon>Micromonosporales</taxon>
        <taxon>Micromonosporaceae</taxon>
        <taxon>Virgisporangium</taxon>
    </lineage>
</organism>